<evidence type="ECO:0000256" key="3">
    <source>
        <dbReference type="SAM" id="SignalP"/>
    </source>
</evidence>
<feature type="chain" id="PRO_5043785904" description="Integral membrane protein" evidence="3">
    <location>
        <begin position="33"/>
        <end position="381"/>
    </location>
</feature>
<feature type="transmembrane region" description="Helical" evidence="2">
    <location>
        <begin position="185"/>
        <end position="208"/>
    </location>
</feature>
<keyword evidence="3" id="KW-0732">Signal</keyword>
<keyword evidence="5" id="KW-1185">Reference proteome</keyword>
<dbReference type="EMBL" id="DAKRPA010000123">
    <property type="protein sequence ID" value="DAZ97855.1"/>
    <property type="molecule type" value="Genomic_DNA"/>
</dbReference>
<feature type="signal peptide" evidence="3">
    <location>
        <begin position="1"/>
        <end position="32"/>
    </location>
</feature>
<keyword evidence="2" id="KW-1133">Transmembrane helix</keyword>
<sequence length="381" mass="40620">MTPPSLHPRRRLGHRAITALGGLLLLLPSAVARLSAASGALDAAALCETPLKNMQYKDQNDMLIRCRLTNGNISWACQGGCRCRIEQGGVQLCTAITCSPQSCEAYKAEQKCDAKHTACGKNDNAKDSSSRTSGSKPEVSGDADNATATPVPSKSKPVPTPTPSSAAAGNKDGSDDNSSGGLKGWHWAIIIVVIAAVVGGIVFTINWYKHRPKKADNLNMFRHSLQPSDDGWKELDRMDAEASDVVKDPKDPSRDSLSTTTRTARTVDTNPSTISGVSSHSYHAYGVPSNMRPADLIDTEVAVRESGVGRIFSPISDSGRSAHTSSFSSANNDIVDDSFTTSNNGSRLFSPLSENSSFSSVELRASDLEVPARPRKNSIEF</sequence>
<feature type="compositionally biased region" description="Polar residues" evidence="1">
    <location>
        <begin position="315"/>
        <end position="347"/>
    </location>
</feature>
<reference evidence="4" key="2">
    <citation type="journal article" date="2023" name="Microbiol Resour">
        <title>Decontamination and Annotation of the Draft Genome Sequence of the Oomycete Lagenidium giganteum ARSEF 373.</title>
        <authorList>
            <person name="Morgan W.R."/>
            <person name="Tartar A."/>
        </authorList>
    </citation>
    <scope>NUCLEOTIDE SEQUENCE</scope>
    <source>
        <strain evidence="4">ARSEF 373</strain>
    </source>
</reference>
<evidence type="ECO:0000313" key="4">
    <source>
        <dbReference type="EMBL" id="DAZ97855.1"/>
    </source>
</evidence>
<feature type="region of interest" description="Disordered" evidence="1">
    <location>
        <begin position="314"/>
        <end position="381"/>
    </location>
</feature>
<feature type="region of interest" description="Disordered" evidence="1">
    <location>
        <begin position="120"/>
        <end position="179"/>
    </location>
</feature>
<feature type="region of interest" description="Disordered" evidence="1">
    <location>
        <begin position="240"/>
        <end position="273"/>
    </location>
</feature>
<keyword evidence="2" id="KW-0812">Transmembrane</keyword>
<feature type="compositionally biased region" description="Low complexity" evidence="1">
    <location>
        <begin position="255"/>
        <end position="269"/>
    </location>
</feature>
<name>A0AAV2YV37_9STRA</name>
<keyword evidence="2" id="KW-0472">Membrane</keyword>
<organism evidence="4 5">
    <name type="scientific">Lagenidium giganteum</name>
    <dbReference type="NCBI Taxonomy" id="4803"/>
    <lineage>
        <taxon>Eukaryota</taxon>
        <taxon>Sar</taxon>
        <taxon>Stramenopiles</taxon>
        <taxon>Oomycota</taxon>
        <taxon>Peronosporomycetes</taxon>
        <taxon>Pythiales</taxon>
        <taxon>Pythiaceae</taxon>
    </lineage>
</organism>
<comment type="caution">
    <text evidence="4">The sequence shown here is derived from an EMBL/GenBank/DDBJ whole genome shotgun (WGS) entry which is preliminary data.</text>
</comment>
<dbReference type="Proteomes" id="UP001146120">
    <property type="component" value="Unassembled WGS sequence"/>
</dbReference>
<evidence type="ECO:0000256" key="2">
    <source>
        <dbReference type="SAM" id="Phobius"/>
    </source>
</evidence>
<gene>
    <name evidence="4" type="ORF">N0F65_003282</name>
</gene>
<evidence type="ECO:0008006" key="6">
    <source>
        <dbReference type="Google" id="ProtNLM"/>
    </source>
</evidence>
<feature type="compositionally biased region" description="Basic and acidic residues" evidence="1">
    <location>
        <begin position="364"/>
        <end position="381"/>
    </location>
</feature>
<feature type="compositionally biased region" description="Low complexity" evidence="1">
    <location>
        <begin position="348"/>
        <end position="363"/>
    </location>
</feature>
<dbReference type="AlphaFoldDB" id="A0AAV2YV37"/>
<evidence type="ECO:0000256" key="1">
    <source>
        <dbReference type="SAM" id="MobiDB-lite"/>
    </source>
</evidence>
<evidence type="ECO:0000313" key="5">
    <source>
        <dbReference type="Proteomes" id="UP001146120"/>
    </source>
</evidence>
<feature type="compositionally biased region" description="Low complexity" evidence="1">
    <location>
        <begin position="148"/>
        <end position="168"/>
    </location>
</feature>
<proteinExistence type="predicted"/>
<protein>
    <recommendedName>
        <fullName evidence="6">Integral membrane protein</fullName>
    </recommendedName>
</protein>
<accession>A0AAV2YV37</accession>
<feature type="compositionally biased region" description="Basic and acidic residues" evidence="1">
    <location>
        <begin position="240"/>
        <end position="254"/>
    </location>
</feature>
<reference evidence="4" key="1">
    <citation type="submission" date="2022-11" db="EMBL/GenBank/DDBJ databases">
        <authorList>
            <person name="Morgan W.R."/>
            <person name="Tartar A."/>
        </authorList>
    </citation>
    <scope>NUCLEOTIDE SEQUENCE</scope>
    <source>
        <strain evidence="4">ARSEF 373</strain>
    </source>
</reference>